<dbReference type="RefSeq" id="XP_013240116.1">
    <property type="nucleotide sequence ID" value="XM_013384662.1"/>
</dbReference>
<dbReference type="EMBL" id="JMSN01000162">
    <property type="protein sequence ID" value="KDN36639.1"/>
    <property type="molecule type" value="Genomic_DNA"/>
</dbReference>
<dbReference type="Gene3D" id="3.30.1330.40">
    <property type="entry name" value="RutC-like"/>
    <property type="match status" value="1"/>
</dbReference>
<dbReference type="NCBIfam" id="TIGR00004">
    <property type="entry name" value="Rid family detoxifying hydrolase"/>
    <property type="match status" value="1"/>
</dbReference>
<protein>
    <submittedName>
        <fullName evidence="2">Endoribonuclease L-PSP</fullName>
    </submittedName>
</protein>
<dbReference type="GO" id="GO:0005739">
    <property type="term" value="C:mitochondrion"/>
    <property type="evidence" value="ECO:0007669"/>
    <property type="project" value="TreeGrafter"/>
</dbReference>
<keyword evidence="3" id="KW-1185">Reference proteome</keyword>
<dbReference type="PANTHER" id="PTHR11803:SF58">
    <property type="entry name" value="PROTEIN HMF1-RELATED"/>
    <property type="match status" value="1"/>
</dbReference>
<proteinExistence type="inferred from homology"/>
<dbReference type="STRING" id="1037660.A0A066VCZ1"/>
<evidence type="ECO:0000313" key="2">
    <source>
        <dbReference type="EMBL" id="KDN36639.1"/>
    </source>
</evidence>
<evidence type="ECO:0000256" key="1">
    <source>
        <dbReference type="ARBA" id="ARBA00010552"/>
    </source>
</evidence>
<sequence>MVLLTFPRGADAVIIASSGSSDIYSHYAKAGGLLYLSGQVPMDGTGHIVPGGIEEHTAQCISNIEQVLKSAGSSIEKLVKVNIFLKHMSDFDAVNEIYEKALPTPKPARTCMQAGKLPLDVLIEIEAVALA</sequence>
<dbReference type="SUPFAM" id="SSF55298">
    <property type="entry name" value="YjgF-like"/>
    <property type="match status" value="1"/>
</dbReference>
<comment type="caution">
    <text evidence="2">The sequence shown here is derived from an EMBL/GenBank/DDBJ whole genome shotgun (WGS) entry which is preliminary data.</text>
</comment>
<dbReference type="OrthoDB" id="309640at2759"/>
<dbReference type="FunFam" id="3.30.1330.40:FF:000001">
    <property type="entry name" value="L-PSP family endoribonuclease"/>
    <property type="match status" value="1"/>
</dbReference>
<dbReference type="AlphaFoldDB" id="A0A066VCZ1"/>
<dbReference type="GeneID" id="25262707"/>
<dbReference type="PANTHER" id="PTHR11803">
    <property type="entry name" value="2-IMINOBUTANOATE/2-IMINOPROPANOATE DEAMINASE RIDA"/>
    <property type="match status" value="1"/>
</dbReference>
<dbReference type="FunCoup" id="A0A066VCZ1">
    <property type="interactions" value="199"/>
</dbReference>
<organism evidence="2 3">
    <name type="scientific">Tilletiaria anomala (strain ATCC 24038 / CBS 436.72 / UBC 951)</name>
    <dbReference type="NCBI Taxonomy" id="1037660"/>
    <lineage>
        <taxon>Eukaryota</taxon>
        <taxon>Fungi</taxon>
        <taxon>Dikarya</taxon>
        <taxon>Basidiomycota</taxon>
        <taxon>Ustilaginomycotina</taxon>
        <taxon>Exobasidiomycetes</taxon>
        <taxon>Georgefischeriales</taxon>
        <taxon>Tilletiariaceae</taxon>
        <taxon>Tilletiaria</taxon>
    </lineage>
</organism>
<gene>
    <name evidence="2" type="ORF">K437DRAFT_229634</name>
</gene>
<dbReference type="CDD" id="cd00448">
    <property type="entry name" value="YjgF_YER057c_UK114_family"/>
    <property type="match status" value="1"/>
</dbReference>
<accession>A0A066VCZ1</accession>
<name>A0A066VCZ1_TILAU</name>
<comment type="similarity">
    <text evidence="1">Belongs to the RutC family.</text>
</comment>
<dbReference type="OMA" id="MNEVYID"/>
<dbReference type="InParanoid" id="A0A066VCZ1"/>
<evidence type="ECO:0000313" key="3">
    <source>
        <dbReference type="Proteomes" id="UP000027361"/>
    </source>
</evidence>
<dbReference type="HOGENOM" id="CLU_100715_7_3_1"/>
<dbReference type="InterPro" id="IPR035959">
    <property type="entry name" value="RutC-like_sf"/>
</dbReference>
<dbReference type="GO" id="GO:0019239">
    <property type="term" value="F:deaminase activity"/>
    <property type="evidence" value="ECO:0007669"/>
    <property type="project" value="TreeGrafter"/>
</dbReference>
<dbReference type="InterPro" id="IPR006175">
    <property type="entry name" value="YjgF/YER057c/UK114"/>
</dbReference>
<dbReference type="InterPro" id="IPR006056">
    <property type="entry name" value="RidA"/>
</dbReference>
<dbReference type="GO" id="GO:0005829">
    <property type="term" value="C:cytosol"/>
    <property type="evidence" value="ECO:0007669"/>
    <property type="project" value="TreeGrafter"/>
</dbReference>
<dbReference type="Proteomes" id="UP000027361">
    <property type="component" value="Unassembled WGS sequence"/>
</dbReference>
<reference evidence="2 3" key="1">
    <citation type="submission" date="2014-05" db="EMBL/GenBank/DDBJ databases">
        <title>Draft genome sequence of a rare smut relative, Tilletiaria anomala UBC 951.</title>
        <authorList>
            <consortium name="DOE Joint Genome Institute"/>
            <person name="Toome M."/>
            <person name="Kuo A."/>
            <person name="Henrissat B."/>
            <person name="Lipzen A."/>
            <person name="Tritt A."/>
            <person name="Yoshinaga Y."/>
            <person name="Zane M."/>
            <person name="Barry K."/>
            <person name="Grigoriev I.V."/>
            <person name="Spatafora J.W."/>
            <person name="Aimea M.C."/>
        </authorList>
    </citation>
    <scope>NUCLEOTIDE SEQUENCE [LARGE SCALE GENOMIC DNA]</scope>
    <source>
        <strain evidence="2 3">UBC 951</strain>
    </source>
</reference>
<dbReference type="Pfam" id="PF01042">
    <property type="entry name" value="Ribonuc_L-PSP"/>
    <property type="match status" value="1"/>
</dbReference>